<keyword evidence="1" id="KW-1133">Transmembrane helix</keyword>
<keyword evidence="1" id="KW-0812">Transmembrane</keyword>
<proteinExistence type="predicted"/>
<accession>A0ABU4G0X4</accession>
<gene>
    <name evidence="2" type="ORF">QT716_11285</name>
</gene>
<sequence length="147" mass="17006">MVKKILMISAFPLTILFVGIAGIILYKRTIREKSWFDGLHLEFDSVDCPHTKTIPYEKTFGLSFKRKEKRVKTVVFNKSEVRKDVTFLLLCDECGKRRFFHLIETPEVKAYSKHKTLYLLGTFGAIFVVYGIIVAPILTLITKLFNL</sequence>
<evidence type="ECO:0008006" key="4">
    <source>
        <dbReference type="Google" id="ProtNLM"/>
    </source>
</evidence>
<feature type="transmembrane region" description="Helical" evidence="1">
    <location>
        <begin position="117"/>
        <end position="141"/>
    </location>
</feature>
<reference evidence="2 3" key="1">
    <citation type="submission" date="2023-06" db="EMBL/GenBank/DDBJ databases">
        <title>Sporosarcina sp. nov., isolated from Korean traditional fermented seafood 'Jeotgal'.</title>
        <authorList>
            <person name="Yang A.-I."/>
            <person name="Shin N.-R."/>
        </authorList>
    </citation>
    <scope>NUCLEOTIDE SEQUENCE [LARGE SCALE GENOMIC DNA]</scope>
    <source>
        <strain evidence="2 3">KCTC3840</strain>
    </source>
</reference>
<name>A0ABU4G0X4_9BACL</name>
<evidence type="ECO:0000313" key="2">
    <source>
        <dbReference type="EMBL" id="MDW0110619.1"/>
    </source>
</evidence>
<evidence type="ECO:0000256" key="1">
    <source>
        <dbReference type="SAM" id="Phobius"/>
    </source>
</evidence>
<keyword evidence="1" id="KW-0472">Membrane</keyword>
<feature type="transmembrane region" description="Helical" evidence="1">
    <location>
        <begin position="6"/>
        <end position="26"/>
    </location>
</feature>
<dbReference type="EMBL" id="JAUBDH010000006">
    <property type="protein sequence ID" value="MDW0110619.1"/>
    <property type="molecule type" value="Genomic_DNA"/>
</dbReference>
<evidence type="ECO:0000313" key="3">
    <source>
        <dbReference type="Proteomes" id="UP001280629"/>
    </source>
</evidence>
<comment type="caution">
    <text evidence="2">The sequence shown here is derived from an EMBL/GenBank/DDBJ whole genome shotgun (WGS) entry which is preliminary data.</text>
</comment>
<keyword evidence="3" id="KW-1185">Reference proteome</keyword>
<organism evidence="2 3">
    <name type="scientific">Sporosarcina aquimarina</name>
    <dbReference type="NCBI Taxonomy" id="114975"/>
    <lineage>
        <taxon>Bacteria</taxon>
        <taxon>Bacillati</taxon>
        <taxon>Bacillota</taxon>
        <taxon>Bacilli</taxon>
        <taxon>Bacillales</taxon>
        <taxon>Caryophanaceae</taxon>
        <taxon>Sporosarcina</taxon>
    </lineage>
</organism>
<protein>
    <recommendedName>
        <fullName evidence="4">DUF3592 domain-containing protein</fullName>
    </recommendedName>
</protein>
<dbReference type="Proteomes" id="UP001280629">
    <property type="component" value="Unassembled WGS sequence"/>
</dbReference>